<evidence type="ECO:0000313" key="19">
    <source>
        <dbReference type="Proteomes" id="UP001500655"/>
    </source>
</evidence>
<comment type="caution">
    <text evidence="18">The sequence shown here is derived from an EMBL/GenBank/DDBJ whole genome shotgun (WGS) entry which is preliminary data.</text>
</comment>
<dbReference type="EMBL" id="BAAALS010000026">
    <property type="protein sequence ID" value="GAA1769155.1"/>
    <property type="molecule type" value="Genomic_DNA"/>
</dbReference>
<comment type="catalytic activity">
    <reaction evidence="1">
        <text>Release of an N-terminal amino acid, Xaa-|-Yaa- from a peptide, amide or arylamide. Xaa is preferably Ala, but may be most amino acids including Pro (slow action). When a terminal hydrophobic residue is followed by a prolyl residue, the two may be released as an intact Xaa-Pro dipeptide.</text>
        <dbReference type="EC" id="3.4.11.2"/>
    </reaction>
</comment>
<dbReference type="PROSITE" id="PS51257">
    <property type="entry name" value="PROKAR_LIPOPROTEIN"/>
    <property type="match status" value="1"/>
</dbReference>
<evidence type="ECO:0000256" key="8">
    <source>
        <dbReference type="ARBA" id="ARBA00022723"/>
    </source>
</evidence>
<sequence length="501" mass="55385">MTPRFHPRVRALALVTAAALALGGCQLDGVEPEWTVPRGSAAPSASTPAAPPAEPGASQPVSDPVYRDYGNPSVDVLHYDLDLAWQPTRKRLDGVATLKIRVAEPVTALKLDFSDAYDIGSVTVNGAPTPGKVTKGDLTVDATARAGEVVLLKVEYSGVPKPVRMPSERGDFAEGLGLRAEPDGSAWTMQEPYGAFTWYPVNDHPSDEALYDIDVTVPKGWSGIANGQLTNTTENGDTTTFTWHSRDPVASYLTTLAVGRYTKVTDTGPRGLPITYWLRTGRDEGMRPVFERTPEIIEWLEKRYGPYPFASAGIVSVTSTSAMETQQMITMGGDLVEELTGSEVEKREYLAEVIAHELAHQWFGNAVTPRDWRSVWLNEGMAMYIEGEWLIADGFADRRSWVAWLRQQDEESRPVAGPPGKWDKEHFAENNIYVGPALMLYAFRRQIGATAVDKLLRDWVQTQRNQPVDRETFTAFVQQRHPDLVPVMNEWLDSPTTPDGP</sequence>
<evidence type="ECO:0000256" key="5">
    <source>
        <dbReference type="ARBA" id="ARBA00015611"/>
    </source>
</evidence>
<dbReference type="EC" id="3.4.11.2" evidence="4"/>
<accession>A0ABN2KYW6</accession>
<keyword evidence="15" id="KW-0732">Signal</keyword>
<evidence type="ECO:0000256" key="10">
    <source>
        <dbReference type="ARBA" id="ARBA00022833"/>
    </source>
</evidence>
<keyword evidence="9" id="KW-0378">Hydrolase</keyword>
<keyword evidence="8" id="KW-0479">Metal-binding</keyword>
<evidence type="ECO:0000256" key="6">
    <source>
        <dbReference type="ARBA" id="ARBA00022438"/>
    </source>
</evidence>
<dbReference type="Pfam" id="PF17900">
    <property type="entry name" value="Peptidase_M1_N"/>
    <property type="match status" value="1"/>
</dbReference>
<dbReference type="InterPro" id="IPR045357">
    <property type="entry name" value="Aminopeptidase_N-like_N"/>
</dbReference>
<evidence type="ECO:0000256" key="2">
    <source>
        <dbReference type="ARBA" id="ARBA00001947"/>
    </source>
</evidence>
<evidence type="ECO:0000313" key="18">
    <source>
        <dbReference type="EMBL" id="GAA1769155.1"/>
    </source>
</evidence>
<dbReference type="InterPro" id="IPR014782">
    <property type="entry name" value="Peptidase_M1_dom"/>
</dbReference>
<evidence type="ECO:0000256" key="4">
    <source>
        <dbReference type="ARBA" id="ARBA00012564"/>
    </source>
</evidence>
<dbReference type="PANTHER" id="PTHR11533:SF174">
    <property type="entry name" value="PUROMYCIN-SENSITIVE AMINOPEPTIDASE-RELATED"/>
    <property type="match status" value="1"/>
</dbReference>
<evidence type="ECO:0000256" key="7">
    <source>
        <dbReference type="ARBA" id="ARBA00022670"/>
    </source>
</evidence>
<feature type="compositionally biased region" description="Low complexity" evidence="14">
    <location>
        <begin position="37"/>
        <end position="48"/>
    </location>
</feature>
<evidence type="ECO:0000256" key="13">
    <source>
        <dbReference type="ARBA" id="ARBA00031533"/>
    </source>
</evidence>
<dbReference type="InterPro" id="IPR042097">
    <property type="entry name" value="Aminopeptidase_N-like_N_sf"/>
</dbReference>
<feature type="domain" description="Aminopeptidase N-like N-terminal" evidence="17">
    <location>
        <begin position="77"/>
        <end position="253"/>
    </location>
</feature>
<evidence type="ECO:0000259" key="17">
    <source>
        <dbReference type="Pfam" id="PF17900"/>
    </source>
</evidence>
<protein>
    <recommendedName>
        <fullName evidence="5">Aminopeptidase N</fullName>
        <ecNumber evidence="4">3.4.11.2</ecNumber>
    </recommendedName>
    <alternativeName>
        <fullName evidence="12">Alanine aminopeptidase</fullName>
    </alternativeName>
    <alternativeName>
        <fullName evidence="13">Lysyl aminopeptidase</fullName>
    </alternativeName>
</protein>
<comment type="cofactor">
    <cofactor evidence="2">
        <name>Zn(2+)</name>
        <dbReference type="ChEBI" id="CHEBI:29105"/>
    </cofactor>
</comment>
<evidence type="ECO:0000256" key="3">
    <source>
        <dbReference type="ARBA" id="ARBA00010136"/>
    </source>
</evidence>
<name>A0ABN2KYW6_9ACTN</name>
<evidence type="ECO:0000256" key="9">
    <source>
        <dbReference type="ARBA" id="ARBA00022801"/>
    </source>
</evidence>
<dbReference type="SUPFAM" id="SSF63737">
    <property type="entry name" value="Leukotriene A4 hydrolase N-terminal domain"/>
    <property type="match status" value="1"/>
</dbReference>
<dbReference type="Gene3D" id="1.10.390.10">
    <property type="entry name" value="Neutral Protease Domain 2"/>
    <property type="match status" value="1"/>
</dbReference>
<keyword evidence="6" id="KW-0031">Aminopeptidase</keyword>
<dbReference type="Gene3D" id="2.60.40.1730">
    <property type="entry name" value="tricorn interacting facor f3 domain"/>
    <property type="match status" value="1"/>
</dbReference>
<keyword evidence="11" id="KW-0482">Metalloprotease</keyword>
<evidence type="ECO:0000259" key="16">
    <source>
        <dbReference type="Pfam" id="PF01433"/>
    </source>
</evidence>
<evidence type="ECO:0000256" key="11">
    <source>
        <dbReference type="ARBA" id="ARBA00023049"/>
    </source>
</evidence>
<reference evidence="18 19" key="1">
    <citation type="journal article" date="2019" name="Int. J. Syst. Evol. Microbiol.">
        <title>The Global Catalogue of Microorganisms (GCM) 10K type strain sequencing project: providing services to taxonomists for standard genome sequencing and annotation.</title>
        <authorList>
            <consortium name="The Broad Institute Genomics Platform"/>
            <consortium name="The Broad Institute Genome Sequencing Center for Infectious Disease"/>
            <person name="Wu L."/>
            <person name="Ma J."/>
        </authorList>
    </citation>
    <scope>NUCLEOTIDE SEQUENCE [LARGE SCALE GENOMIC DNA]</scope>
    <source>
        <strain evidence="18 19">JCM 13249</strain>
    </source>
</reference>
<dbReference type="InterPro" id="IPR027268">
    <property type="entry name" value="Peptidase_M4/M1_CTD_sf"/>
</dbReference>
<proteinExistence type="inferred from homology"/>
<dbReference type="RefSeq" id="WP_344085634.1">
    <property type="nucleotide sequence ID" value="NZ_BAAALS010000026.1"/>
</dbReference>
<evidence type="ECO:0000256" key="12">
    <source>
        <dbReference type="ARBA" id="ARBA00029811"/>
    </source>
</evidence>
<dbReference type="Pfam" id="PF01433">
    <property type="entry name" value="Peptidase_M1"/>
    <property type="match status" value="1"/>
</dbReference>
<feature type="region of interest" description="Disordered" evidence="14">
    <location>
        <begin position="34"/>
        <end position="65"/>
    </location>
</feature>
<comment type="similarity">
    <text evidence="3">Belongs to the peptidase M1 family.</text>
</comment>
<feature type="domain" description="Peptidase M1 membrane alanine aminopeptidase" evidence="16">
    <location>
        <begin position="290"/>
        <end position="491"/>
    </location>
</feature>
<keyword evidence="19" id="KW-1185">Reference proteome</keyword>
<organism evidence="18 19">
    <name type="scientific">Luedemannella helvata</name>
    <dbReference type="NCBI Taxonomy" id="349315"/>
    <lineage>
        <taxon>Bacteria</taxon>
        <taxon>Bacillati</taxon>
        <taxon>Actinomycetota</taxon>
        <taxon>Actinomycetes</taxon>
        <taxon>Micromonosporales</taxon>
        <taxon>Micromonosporaceae</taxon>
        <taxon>Luedemannella</taxon>
    </lineage>
</organism>
<evidence type="ECO:0000256" key="1">
    <source>
        <dbReference type="ARBA" id="ARBA00000098"/>
    </source>
</evidence>
<dbReference type="InterPro" id="IPR001930">
    <property type="entry name" value="Peptidase_M1"/>
</dbReference>
<keyword evidence="10" id="KW-0862">Zinc</keyword>
<feature type="signal peptide" evidence="15">
    <location>
        <begin position="1"/>
        <end position="21"/>
    </location>
</feature>
<dbReference type="Proteomes" id="UP001500655">
    <property type="component" value="Unassembled WGS sequence"/>
</dbReference>
<gene>
    <name evidence="18" type="ORF">GCM10009681_45630</name>
</gene>
<dbReference type="PRINTS" id="PR00756">
    <property type="entry name" value="ALADIPTASE"/>
</dbReference>
<dbReference type="CDD" id="cd09603">
    <property type="entry name" value="M1_APN_like"/>
    <property type="match status" value="1"/>
</dbReference>
<dbReference type="InterPro" id="IPR050344">
    <property type="entry name" value="Peptidase_M1_aminopeptidases"/>
</dbReference>
<evidence type="ECO:0000256" key="14">
    <source>
        <dbReference type="SAM" id="MobiDB-lite"/>
    </source>
</evidence>
<feature type="chain" id="PRO_5046139748" description="Aminopeptidase N" evidence="15">
    <location>
        <begin position="22"/>
        <end position="501"/>
    </location>
</feature>
<dbReference type="SUPFAM" id="SSF55486">
    <property type="entry name" value="Metalloproteases ('zincins'), catalytic domain"/>
    <property type="match status" value="1"/>
</dbReference>
<keyword evidence="7" id="KW-0645">Protease</keyword>
<evidence type="ECO:0000256" key="15">
    <source>
        <dbReference type="SAM" id="SignalP"/>
    </source>
</evidence>
<dbReference type="PANTHER" id="PTHR11533">
    <property type="entry name" value="PROTEASE M1 ZINC METALLOPROTEASE"/>
    <property type="match status" value="1"/>
</dbReference>